<dbReference type="PANTHER" id="PTHR35023">
    <property type="entry name" value="CHELATASE-RELATED"/>
    <property type="match status" value="1"/>
</dbReference>
<accession>A0A2T0SR43</accession>
<dbReference type="Pfam" id="PF17863">
    <property type="entry name" value="AAA_lid_2"/>
    <property type="match status" value="1"/>
</dbReference>
<evidence type="ECO:0000313" key="9">
    <source>
        <dbReference type="EMBL" id="PRY35877.1"/>
    </source>
</evidence>
<dbReference type="Proteomes" id="UP000238375">
    <property type="component" value="Unassembled WGS sequence"/>
</dbReference>
<dbReference type="Gene3D" id="1.10.8.80">
    <property type="entry name" value="Magnesium chelatase subunit I, C-Terminal domain"/>
    <property type="match status" value="1"/>
</dbReference>
<dbReference type="CDD" id="cd01451">
    <property type="entry name" value="vWA_Magnesium_chelatase"/>
    <property type="match status" value="1"/>
</dbReference>
<dbReference type="SUPFAM" id="SSF53300">
    <property type="entry name" value="vWA-like"/>
    <property type="match status" value="1"/>
</dbReference>
<evidence type="ECO:0000313" key="10">
    <source>
        <dbReference type="Proteomes" id="UP000238375"/>
    </source>
</evidence>
<dbReference type="InterPro" id="IPR002035">
    <property type="entry name" value="VWF_A"/>
</dbReference>
<dbReference type="PANTHER" id="PTHR35023:SF1">
    <property type="entry name" value="MG-PROTOPORPHYRIN IX CHELATASE"/>
    <property type="match status" value="1"/>
</dbReference>
<feature type="region of interest" description="Disordered" evidence="7">
    <location>
        <begin position="388"/>
        <end position="409"/>
    </location>
</feature>
<keyword evidence="10" id="KW-1185">Reference proteome</keyword>
<dbReference type="Pfam" id="PF13519">
    <property type="entry name" value="VWA_2"/>
    <property type="match status" value="1"/>
</dbReference>
<evidence type="ECO:0000256" key="4">
    <source>
        <dbReference type="ARBA" id="ARBA00022840"/>
    </source>
</evidence>
<comment type="similarity">
    <text evidence="2">Belongs to the Mg-chelatase subunits D/I family.</text>
</comment>
<dbReference type="OrthoDB" id="9775079at2"/>
<evidence type="ECO:0000256" key="7">
    <source>
        <dbReference type="SAM" id="MobiDB-lite"/>
    </source>
</evidence>
<dbReference type="SMART" id="SM00327">
    <property type="entry name" value="VWA"/>
    <property type="match status" value="1"/>
</dbReference>
<proteinExistence type="inferred from homology"/>
<feature type="domain" description="VWFA" evidence="8">
    <location>
        <begin position="462"/>
        <end position="646"/>
    </location>
</feature>
<comment type="caution">
    <text evidence="9">The sequence shown here is derived from an EMBL/GenBank/DDBJ whole genome shotgun (WGS) entry which is preliminary data.</text>
</comment>
<dbReference type="RefSeq" id="WP_106138788.1">
    <property type="nucleotide sequence ID" value="NZ_PVTE01000013.1"/>
</dbReference>
<dbReference type="SUPFAM" id="SSF52540">
    <property type="entry name" value="P-loop containing nucleoside triphosphate hydrolases"/>
    <property type="match status" value="1"/>
</dbReference>
<evidence type="ECO:0000256" key="5">
    <source>
        <dbReference type="ARBA" id="ARBA00030759"/>
    </source>
</evidence>
<feature type="region of interest" description="Disordered" evidence="7">
    <location>
        <begin position="306"/>
        <end position="370"/>
    </location>
</feature>
<gene>
    <name evidence="9" type="ORF">CLV58_1134</name>
</gene>
<protein>
    <recommendedName>
        <fullName evidence="5">Mg-protoporphyrin IX chelatase</fullName>
    </recommendedName>
</protein>
<dbReference type="Gene3D" id="3.40.50.410">
    <property type="entry name" value="von Willebrand factor, type A domain"/>
    <property type="match status" value="1"/>
</dbReference>
<dbReference type="Pfam" id="PF01078">
    <property type="entry name" value="Mg_chelatase"/>
    <property type="match status" value="1"/>
</dbReference>
<dbReference type="EMBL" id="PVTE01000013">
    <property type="protein sequence ID" value="PRY35877.1"/>
    <property type="molecule type" value="Genomic_DNA"/>
</dbReference>
<keyword evidence="3" id="KW-0547">Nucleotide-binding</keyword>
<evidence type="ECO:0000256" key="1">
    <source>
        <dbReference type="ARBA" id="ARBA00004800"/>
    </source>
</evidence>
<evidence type="ECO:0000256" key="2">
    <source>
        <dbReference type="ARBA" id="ARBA00005799"/>
    </source>
</evidence>
<keyword evidence="4" id="KW-0067">ATP-binding</keyword>
<sequence>MTYPFSALVGQPLLKQALLLCAVNPGIGGVLIRGDKGTAKSTAVRGLSAVMPSVQRVAGSRFNCRPDEPLPACDACQQVDWQTETIAVPFVDLPLGATEDRVVGSLDLESVLVDRQKKLLPGLLASAHQGILYIDEVNLLADHLVNVLLDVAAMGINTVQRDGLSVSHPARFMLIGTMNPEEGTLRPQFLDRFGLMVDVAAPRAVEERTEVVRRRIAFETAPIAFAEQWINEQRTLQQQIDQARQLLPSVRMADGMLTMISQLCTDLNIVSLRADIVLYKTALTIAALAGRTDVIPDDIKQAAELALPHRQRKKPTDAPPPATNQPNPATAPPKPPTETENGPDSTGSDSTPDDSPEGDTSQPPEPTQPEQVFGALPLIAAPTLPTALTEQVRQPQPAPAGKHPATTGQQRGAFVRAVPNPQPTDLAITATLQSALLRNTDDLIISRDDFHQTVRASKTARLILFVVDASGSMAAGQRMEAVKGAVLSLLTDAYQHRDSVGVISFRGVDAQLLLPPTRDVEQAEQALRALPTGGRTPLPHALQLALDVMQQFREHRPFLVVLSDGKANVSLPSLSAGAGSGDAWQQVVQLAGQVRAQSVPALVLDTDADYLRLGRANALADALGADCISLDSLSADVLTETVSSRVVR</sequence>
<evidence type="ECO:0000259" key="8">
    <source>
        <dbReference type="PROSITE" id="PS50234"/>
    </source>
</evidence>
<name>A0A2T0SR43_9BACT</name>
<organism evidence="9 10">
    <name type="scientific">Spirosoma oryzae</name>
    <dbReference type="NCBI Taxonomy" id="1469603"/>
    <lineage>
        <taxon>Bacteria</taxon>
        <taxon>Pseudomonadati</taxon>
        <taxon>Bacteroidota</taxon>
        <taxon>Cytophagia</taxon>
        <taxon>Cytophagales</taxon>
        <taxon>Cytophagaceae</taxon>
        <taxon>Spirosoma</taxon>
    </lineage>
</organism>
<dbReference type="InterPro" id="IPR041702">
    <property type="entry name" value="BchD/ChlD_VWA"/>
</dbReference>
<reference evidence="9 10" key="1">
    <citation type="submission" date="2018-03" db="EMBL/GenBank/DDBJ databases">
        <title>Genomic Encyclopedia of Archaeal and Bacterial Type Strains, Phase II (KMG-II): from individual species to whole genera.</title>
        <authorList>
            <person name="Goeker M."/>
        </authorList>
    </citation>
    <scope>NUCLEOTIDE SEQUENCE [LARGE SCALE GENOMIC DNA]</scope>
    <source>
        <strain evidence="9 10">DSM 28354</strain>
    </source>
</reference>
<dbReference type="InterPro" id="IPR000523">
    <property type="entry name" value="Mg_chelatse_chII-like_cat_dom"/>
</dbReference>
<evidence type="ECO:0000256" key="3">
    <source>
        <dbReference type="ARBA" id="ARBA00022741"/>
    </source>
</evidence>
<evidence type="ECO:0000256" key="6">
    <source>
        <dbReference type="ARBA" id="ARBA00053551"/>
    </source>
</evidence>
<dbReference type="AlphaFoldDB" id="A0A2T0SR43"/>
<dbReference type="InterPro" id="IPR052989">
    <property type="entry name" value="Mg-chelatase_DI-like"/>
</dbReference>
<dbReference type="InterPro" id="IPR027417">
    <property type="entry name" value="P-loop_NTPase"/>
</dbReference>
<dbReference type="GO" id="GO:0005524">
    <property type="term" value="F:ATP binding"/>
    <property type="evidence" value="ECO:0007669"/>
    <property type="project" value="UniProtKB-KW"/>
</dbReference>
<comment type="function">
    <text evidence="6">Involved in bacteriochlorophyll biosynthesis; introduces a magnesium ion into protoporphyrin IX to yield Mg-protoporphyrin IX.</text>
</comment>
<comment type="pathway">
    <text evidence="1">Porphyrin-containing compound metabolism; bacteriochlorophyll biosynthesis.</text>
</comment>
<dbReference type="InterPro" id="IPR036465">
    <property type="entry name" value="vWFA_dom_sf"/>
</dbReference>
<dbReference type="InterPro" id="IPR041628">
    <property type="entry name" value="ChlI/MoxR_AAA_lid"/>
</dbReference>
<dbReference type="PROSITE" id="PS50234">
    <property type="entry name" value="VWFA"/>
    <property type="match status" value="1"/>
</dbReference>
<feature type="compositionally biased region" description="Pro residues" evidence="7">
    <location>
        <begin position="317"/>
        <end position="336"/>
    </location>
</feature>
<dbReference type="Gene3D" id="3.40.50.300">
    <property type="entry name" value="P-loop containing nucleotide triphosphate hydrolases"/>
    <property type="match status" value="1"/>
</dbReference>